<dbReference type="AlphaFoldDB" id="A0A0C4EE58"/>
<dbReference type="eggNOG" id="KOG1178">
    <property type="taxonomic scope" value="Eukaryota"/>
</dbReference>
<reference evidence="1" key="1">
    <citation type="submission" date="2010-05" db="EMBL/GenBank/DDBJ databases">
        <title>The Genome Sequence of Magnaporthe poae strain ATCC 64411.</title>
        <authorList>
            <consortium name="The Broad Institute Genome Sequencing Platform"/>
            <consortium name="Broad Institute Genome Sequencing Center for Infectious Disease"/>
            <person name="Ma L.-J."/>
            <person name="Dead R."/>
            <person name="Young S."/>
            <person name="Zeng Q."/>
            <person name="Koehrsen M."/>
            <person name="Alvarado L."/>
            <person name="Berlin A."/>
            <person name="Chapman S.B."/>
            <person name="Chen Z."/>
            <person name="Freedman E."/>
            <person name="Gellesch M."/>
            <person name="Goldberg J."/>
            <person name="Griggs A."/>
            <person name="Gujja S."/>
            <person name="Heilman E.R."/>
            <person name="Heiman D."/>
            <person name="Hepburn T."/>
            <person name="Howarth C."/>
            <person name="Jen D."/>
            <person name="Larson L."/>
            <person name="Mehta T."/>
            <person name="Neiman D."/>
            <person name="Pearson M."/>
            <person name="Roberts A."/>
            <person name="Saif S."/>
            <person name="Shea T."/>
            <person name="Shenoy N."/>
            <person name="Sisk P."/>
            <person name="Stolte C."/>
            <person name="Sykes S."/>
            <person name="Walk T."/>
            <person name="White J."/>
            <person name="Yandava C."/>
            <person name="Haas B."/>
            <person name="Nusbaum C."/>
            <person name="Birren B."/>
        </authorList>
    </citation>
    <scope>NUCLEOTIDE SEQUENCE</scope>
    <source>
        <strain evidence="1">ATCC 64411</strain>
    </source>
</reference>
<reference evidence="2" key="4">
    <citation type="journal article" date="2015" name="G3 (Bethesda)">
        <title>Genome sequences of three phytopathogenic species of the Magnaporthaceae family of fungi.</title>
        <authorList>
            <person name="Okagaki L.H."/>
            <person name="Nunes C.C."/>
            <person name="Sailsbery J."/>
            <person name="Clay B."/>
            <person name="Brown D."/>
            <person name="John T."/>
            <person name="Oh Y."/>
            <person name="Young N."/>
            <person name="Fitzgerald M."/>
            <person name="Haas B.J."/>
            <person name="Zeng Q."/>
            <person name="Young S."/>
            <person name="Adiconis X."/>
            <person name="Fan L."/>
            <person name="Levin J.Z."/>
            <person name="Mitchell T.K."/>
            <person name="Okubara P.A."/>
            <person name="Farman M.L."/>
            <person name="Kohn L.M."/>
            <person name="Birren B."/>
            <person name="Ma L.-J."/>
            <person name="Dean R.A."/>
        </authorList>
    </citation>
    <scope>NUCLEOTIDE SEQUENCE</scope>
    <source>
        <strain evidence="2">ATCC 64411 / 73-15</strain>
    </source>
</reference>
<dbReference type="VEuPathDB" id="FungiDB:MAPG_11023"/>
<sequence>MGGVDWTPIEDIAALVLEVAGVLPRREGWAAAPGEVGGYYHGVNPTATEWALLAEGVKEFYGPERIRKLVPLPEWVEALERSAAETGAVEDQIERNPAVKLLDFYQGLAAGPTILRTYELARTVGISPTFAKLEAVTPELMVHWCRQWGF</sequence>
<organism evidence="2 3">
    <name type="scientific">Magnaporthiopsis poae (strain ATCC 64411 / 73-15)</name>
    <name type="common">Kentucky bluegrass fungus</name>
    <name type="synonym">Magnaporthe poae</name>
    <dbReference type="NCBI Taxonomy" id="644358"/>
    <lineage>
        <taxon>Eukaryota</taxon>
        <taxon>Fungi</taxon>
        <taxon>Dikarya</taxon>
        <taxon>Ascomycota</taxon>
        <taxon>Pezizomycotina</taxon>
        <taxon>Sordariomycetes</taxon>
        <taxon>Sordariomycetidae</taxon>
        <taxon>Magnaporthales</taxon>
        <taxon>Magnaporthaceae</taxon>
        <taxon>Magnaporthiopsis</taxon>
    </lineage>
</organism>
<dbReference type="EMBL" id="ADBL01002711">
    <property type="status" value="NOT_ANNOTATED_CDS"/>
    <property type="molecule type" value="Genomic_DNA"/>
</dbReference>
<dbReference type="OMA" id="MQERYAV"/>
<evidence type="ECO:0000313" key="3">
    <source>
        <dbReference type="Proteomes" id="UP000011715"/>
    </source>
</evidence>
<dbReference type="EnsemblFungi" id="MAPG_11023T0">
    <property type="protein sequence ID" value="MAPG_11023T0"/>
    <property type="gene ID" value="MAPG_11023"/>
</dbReference>
<proteinExistence type="predicted"/>
<evidence type="ECO:0000313" key="1">
    <source>
        <dbReference type="EMBL" id="KLU92076.1"/>
    </source>
</evidence>
<name>A0A0C4EE58_MAGP6</name>
<reference evidence="1" key="3">
    <citation type="submission" date="2011-03" db="EMBL/GenBank/DDBJ databases">
        <title>Annotation of Magnaporthe poae ATCC 64411.</title>
        <authorList>
            <person name="Ma L.-J."/>
            <person name="Dead R."/>
            <person name="Young S.K."/>
            <person name="Zeng Q."/>
            <person name="Gargeya S."/>
            <person name="Fitzgerald M."/>
            <person name="Haas B."/>
            <person name="Abouelleil A."/>
            <person name="Alvarado L."/>
            <person name="Arachchi H.M."/>
            <person name="Berlin A."/>
            <person name="Brown A."/>
            <person name="Chapman S.B."/>
            <person name="Chen Z."/>
            <person name="Dunbar C."/>
            <person name="Freedman E."/>
            <person name="Gearin G."/>
            <person name="Gellesch M."/>
            <person name="Goldberg J."/>
            <person name="Griggs A."/>
            <person name="Gujja S."/>
            <person name="Heiman D."/>
            <person name="Howarth C."/>
            <person name="Larson L."/>
            <person name="Lui A."/>
            <person name="MacDonald P.J.P."/>
            <person name="Mehta T."/>
            <person name="Montmayeur A."/>
            <person name="Murphy C."/>
            <person name="Neiman D."/>
            <person name="Pearson M."/>
            <person name="Priest M."/>
            <person name="Roberts A."/>
            <person name="Saif S."/>
            <person name="Shea T."/>
            <person name="Shenoy N."/>
            <person name="Sisk P."/>
            <person name="Stolte C."/>
            <person name="Sykes S."/>
            <person name="Yandava C."/>
            <person name="Wortman J."/>
            <person name="Nusbaum C."/>
            <person name="Birren B."/>
        </authorList>
    </citation>
    <scope>NUCLEOTIDE SEQUENCE</scope>
    <source>
        <strain evidence="1">ATCC 64411</strain>
    </source>
</reference>
<protein>
    <submittedName>
        <fullName evidence="1 2">Uncharacterized protein</fullName>
    </submittedName>
</protein>
<dbReference type="EMBL" id="GL876979">
    <property type="protein sequence ID" value="KLU92076.1"/>
    <property type="molecule type" value="Genomic_DNA"/>
</dbReference>
<dbReference type="OrthoDB" id="429813at2759"/>
<reference evidence="3" key="2">
    <citation type="submission" date="2010-05" db="EMBL/GenBank/DDBJ databases">
        <title>The genome sequence of Magnaporthe poae strain ATCC 64411.</title>
        <authorList>
            <person name="Ma L.-J."/>
            <person name="Dead R."/>
            <person name="Young S."/>
            <person name="Zeng Q."/>
            <person name="Koehrsen M."/>
            <person name="Alvarado L."/>
            <person name="Berlin A."/>
            <person name="Chapman S.B."/>
            <person name="Chen Z."/>
            <person name="Freedman E."/>
            <person name="Gellesch M."/>
            <person name="Goldberg J."/>
            <person name="Griggs A."/>
            <person name="Gujja S."/>
            <person name="Heilman E.R."/>
            <person name="Heiman D."/>
            <person name="Hepburn T."/>
            <person name="Howarth C."/>
            <person name="Jen D."/>
            <person name="Larson L."/>
            <person name="Mehta T."/>
            <person name="Neiman D."/>
            <person name="Pearson M."/>
            <person name="Roberts A."/>
            <person name="Saif S."/>
            <person name="Shea T."/>
            <person name="Shenoy N."/>
            <person name="Sisk P."/>
            <person name="Stolte C."/>
            <person name="Sykes S."/>
            <person name="Walk T."/>
            <person name="White J."/>
            <person name="Yandava C."/>
            <person name="Haas B."/>
            <person name="Nusbaum C."/>
            <person name="Birren B."/>
        </authorList>
    </citation>
    <scope>NUCLEOTIDE SEQUENCE [LARGE SCALE GENOMIC DNA]</scope>
    <source>
        <strain evidence="3">ATCC 64411 / 73-15</strain>
    </source>
</reference>
<dbReference type="STRING" id="644358.A0A0C4EE58"/>
<dbReference type="Proteomes" id="UP000011715">
    <property type="component" value="Unassembled WGS sequence"/>
</dbReference>
<gene>
    <name evidence="1" type="ORF">MAPG_11023</name>
</gene>
<keyword evidence="3" id="KW-1185">Reference proteome</keyword>
<evidence type="ECO:0000313" key="2">
    <source>
        <dbReference type="EnsemblFungi" id="MAPG_11023T0"/>
    </source>
</evidence>
<accession>A0A0C4EE58</accession>
<dbReference type="Gene3D" id="3.40.50.720">
    <property type="entry name" value="NAD(P)-binding Rossmann-like Domain"/>
    <property type="match status" value="1"/>
</dbReference>
<reference evidence="2" key="5">
    <citation type="submission" date="2015-06" db="UniProtKB">
        <authorList>
            <consortium name="EnsemblFungi"/>
        </authorList>
    </citation>
    <scope>IDENTIFICATION</scope>
    <source>
        <strain evidence="2">ATCC 64411</strain>
    </source>
</reference>